<comment type="caution">
    <text evidence="2">The sequence shown here is derived from an EMBL/GenBank/DDBJ whole genome shotgun (WGS) entry which is preliminary data.</text>
</comment>
<dbReference type="InterPro" id="IPR004843">
    <property type="entry name" value="Calcineurin-like_PHP"/>
</dbReference>
<dbReference type="Pfam" id="PF00149">
    <property type="entry name" value="Metallophos"/>
    <property type="match status" value="1"/>
</dbReference>
<dbReference type="GO" id="GO:0016787">
    <property type="term" value="F:hydrolase activity"/>
    <property type="evidence" value="ECO:0007669"/>
    <property type="project" value="InterPro"/>
</dbReference>
<dbReference type="Gene3D" id="3.60.21.10">
    <property type="match status" value="1"/>
</dbReference>
<protein>
    <submittedName>
        <fullName evidence="2">Putative phosphoesterase</fullName>
    </submittedName>
</protein>
<gene>
    <name evidence="2" type="ORF">VT99_10822</name>
    <name evidence="3" type="ORF">VU00_10232</name>
    <name evidence="4" type="ORF">VU01_12183</name>
</gene>
<evidence type="ECO:0000259" key="1">
    <source>
        <dbReference type="Pfam" id="PF00149"/>
    </source>
</evidence>
<reference evidence="5 6" key="1">
    <citation type="submission" date="2017-01" db="EMBL/GenBank/DDBJ databases">
        <title>The cable genome- insights into the physiology and evolution of filamentous bacteria capable of sulfide oxidation via long distance electron transfer.</title>
        <authorList>
            <person name="Schreiber L."/>
            <person name="Bjerg J.T."/>
            <person name="Boggild A."/>
            <person name="Van De Vossenberg J."/>
            <person name="Meysman F."/>
            <person name="Nielsen L.P."/>
            <person name="Schramm A."/>
            <person name="Kjeldsen K.U."/>
        </authorList>
    </citation>
    <scope>NUCLEOTIDE SEQUENCE [LARGE SCALE GENOMIC DNA]</scope>
    <source>
        <strain evidence="2">A2</strain>
        <strain evidence="3">A3</strain>
        <strain evidence="4">A5</strain>
    </source>
</reference>
<dbReference type="AlphaFoldDB" id="A0A3S3UCB2"/>
<dbReference type="EMBL" id="MTKQ01000082">
    <property type="protein sequence ID" value="RWX48541.1"/>
    <property type="molecule type" value="Genomic_DNA"/>
</dbReference>
<accession>A0A3S3UCB2</accession>
<evidence type="ECO:0000313" key="7">
    <source>
        <dbReference type="Proteomes" id="UP000288892"/>
    </source>
</evidence>
<keyword evidence="7" id="KW-1185">Reference proteome</keyword>
<dbReference type="Proteomes" id="UP000287615">
    <property type="component" value="Unassembled WGS sequence"/>
</dbReference>
<organism evidence="2 5">
    <name type="scientific">Candidatus Electrothrix marina</name>
    <dbReference type="NCBI Taxonomy" id="1859130"/>
    <lineage>
        <taxon>Bacteria</taxon>
        <taxon>Pseudomonadati</taxon>
        <taxon>Thermodesulfobacteriota</taxon>
        <taxon>Desulfobulbia</taxon>
        <taxon>Desulfobulbales</taxon>
        <taxon>Desulfobulbaceae</taxon>
        <taxon>Candidatus Electrothrix</taxon>
    </lineage>
</organism>
<dbReference type="EMBL" id="MTKS01000218">
    <property type="protein sequence ID" value="RWX51065.1"/>
    <property type="molecule type" value="Genomic_DNA"/>
</dbReference>
<name>A0A3S3UCB2_9BACT</name>
<evidence type="ECO:0000313" key="4">
    <source>
        <dbReference type="EMBL" id="RWX51065.1"/>
    </source>
</evidence>
<proteinExistence type="predicted"/>
<evidence type="ECO:0000313" key="2">
    <source>
        <dbReference type="EMBL" id="RWX48541.1"/>
    </source>
</evidence>
<feature type="domain" description="Calcineurin-like phosphoesterase" evidence="1">
    <location>
        <begin position="1"/>
        <end position="175"/>
    </location>
</feature>
<sequence>MKVVIFSDTHTAHWKIKIPDADILIFAGDMTDCRTDREVADFNDFLRSLPHKYKIVVAGNHDHRLTDDPEKAKCLLSEAIYLQDEAVVVEGITVYGAPWNPIFNDYACDAFALPRGKVLKRKWNMIPPGIDVLVTHTPPSGILDRNGPVSHGCTDLAAAVAALKPKYHIFGHIHNRHGAVKHGETWYINGNVQGKKGVLRSPLLLDYNSGKILEGKSQARREEGKITGCVSC</sequence>
<dbReference type="PANTHER" id="PTHR12905:SF0">
    <property type="entry name" value="CALCINEURIN-LIKE PHOSPHOESTERASE DOMAIN-CONTAINING PROTEIN"/>
    <property type="match status" value="1"/>
</dbReference>
<dbReference type="CDD" id="cd07379">
    <property type="entry name" value="MPP_239FB"/>
    <property type="match status" value="1"/>
</dbReference>
<dbReference type="Proteomes" id="UP000286862">
    <property type="component" value="Unassembled WGS sequence"/>
</dbReference>
<dbReference type="Proteomes" id="UP000288892">
    <property type="component" value="Unassembled WGS sequence"/>
</dbReference>
<evidence type="ECO:0000313" key="3">
    <source>
        <dbReference type="EMBL" id="RWX50770.1"/>
    </source>
</evidence>
<evidence type="ECO:0000313" key="5">
    <source>
        <dbReference type="Proteomes" id="UP000286862"/>
    </source>
</evidence>
<dbReference type="InterPro" id="IPR051693">
    <property type="entry name" value="UPF0046_metallophosphoest"/>
</dbReference>
<evidence type="ECO:0000313" key="6">
    <source>
        <dbReference type="Proteomes" id="UP000287615"/>
    </source>
</evidence>
<dbReference type="SUPFAM" id="SSF56300">
    <property type="entry name" value="Metallo-dependent phosphatases"/>
    <property type="match status" value="1"/>
</dbReference>
<dbReference type="EMBL" id="MTKR01000023">
    <property type="protein sequence ID" value="RWX50770.1"/>
    <property type="molecule type" value="Genomic_DNA"/>
</dbReference>
<dbReference type="PANTHER" id="PTHR12905">
    <property type="entry name" value="METALLOPHOSPHOESTERASE"/>
    <property type="match status" value="1"/>
</dbReference>
<dbReference type="InterPro" id="IPR029052">
    <property type="entry name" value="Metallo-depent_PP-like"/>
</dbReference>